<dbReference type="Pfam" id="PF14398">
    <property type="entry name" value="ATPgrasp_YheCD"/>
    <property type="match status" value="1"/>
</dbReference>
<dbReference type="RefSeq" id="WP_264144018.1">
    <property type="nucleotide sequence ID" value="NZ_JAOYEY010000047.1"/>
</dbReference>
<sequence>MEGVGIIVPRTIYRQIPNLNGNHKTMFMLFERAAARNNLIPCFIRLRHLHPDKKSVIAYVLTSEGYKLMRVPRPKVNYSRILDRHPVIRKRIYDLYRAGVTIFNVPNYDIEKFNIHQLLNRDKSIQKYLPHTELLTEQSFIKMLSLYKSVILKKNYGERGIGAMKIDKDIKHCTLTYKPINSPVFEKVNFTAEIPSVVLEHIEKKDYVIQERIPLATFKGNPFDMRVALQKDGTGKFKVTGIMCKVAKDKSFLTNGSQGGKTCRLEDICPKSFPSISCDRLKRDICDMALLIANNLDKHFPHLADLGFDICVTNKGTPYFIECNFISDYVGGLIHQQKLLHQEWGAVFSTPLDYARYVLDQKNKSI</sequence>
<dbReference type="InterPro" id="IPR026838">
    <property type="entry name" value="YheC/D"/>
</dbReference>
<evidence type="ECO:0000313" key="2">
    <source>
        <dbReference type="Proteomes" id="UP001526147"/>
    </source>
</evidence>
<dbReference type="Gene3D" id="3.30.470.20">
    <property type="entry name" value="ATP-grasp fold, B domain"/>
    <property type="match status" value="1"/>
</dbReference>
<gene>
    <name evidence="1" type="ORF">OIH86_19400</name>
</gene>
<name>A0ABT3DL84_9BACI</name>
<dbReference type="SUPFAM" id="SSF56059">
    <property type="entry name" value="Glutathione synthetase ATP-binding domain-like"/>
    <property type="match status" value="1"/>
</dbReference>
<protein>
    <submittedName>
        <fullName evidence="1">YheC/YheD family protein</fullName>
    </submittedName>
</protein>
<evidence type="ECO:0000313" key="1">
    <source>
        <dbReference type="EMBL" id="MCV9887815.1"/>
    </source>
</evidence>
<proteinExistence type="predicted"/>
<accession>A0ABT3DL84</accession>
<keyword evidence="2" id="KW-1185">Reference proteome</keyword>
<comment type="caution">
    <text evidence="1">The sequence shown here is derived from an EMBL/GenBank/DDBJ whole genome shotgun (WGS) entry which is preliminary data.</text>
</comment>
<dbReference type="EMBL" id="JAOYEY010000047">
    <property type="protein sequence ID" value="MCV9887815.1"/>
    <property type="molecule type" value="Genomic_DNA"/>
</dbReference>
<reference evidence="1 2" key="1">
    <citation type="submission" date="2022-10" db="EMBL/GenBank/DDBJ databases">
        <title>Draft genome assembly of moderately radiation resistant bacterium Metabacillus halosaccharovorans.</title>
        <authorList>
            <person name="Pal S."/>
            <person name="Gopinathan A."/>
        </authorList>
    </citation>
    <scope>NUCLEOTIDE SEQUENCE [LARGE SCALE GENOMIC DNA]</scope>
    <source>
        <strain evidence="1 2">VITHBRA001</strain>
    </source>
</reference>
<dbReference type="Proteomes" id="UP001526147">
    <property type="component" value="Unassembled WGS sequence"/>
</dbReference>
<organism evidence="1 2">
    <name type="scientific">Metabacillus halosaccharovorans</name>
    <dbReference type="NCBI Taxonomy" id="930124"/>
    <lineage>
        <taxon>Bacteria</taxon>
        <taxon>Bacillati</taxon>
        <taxon>Bacillota</taxon>
        <taxon>Bacilli</taxon>
        <taxon>Bacillales</taxon>
        <taxon>Bacillaceae</taxon>
        <taxon>Metabacillus</taxon>
    </lineage>
</organism>